<keyword evidence="1" id="KW-0812">Transmembrane</keyword>
<keyword evidence="3" id="KW-1185">Reference proteome</keyword>
<name>A2EGZ3_TRIV3</name>
<dbReference type="AlphaFoldDB" id="A2EGZ3"/>
<accession>A2EGZ3</accession>
<organism evidence="2 3">
    <name type="scientific">Trichomonas vaginalis (strain ATCC PRA-98 / G3)</name>
    <dbReference type="NCBI Taxonomy" id="412133"/>
    <lineage>
        <taxon>Eukaryota</taxon>
        <taxon>Metamonada</taxon>
        <taxon>Parabasalia</taxon>
        <taxon>Trichomonadida</taxon>
        <taxon>Trichomonadidae</taxon>
        <taxon>Trichomonas</taxon>
    </lineage>
</organism>
<dbReference type="VEuPathDB" id="TrichDB:TVAG_463210"/>
<evidence type="ECO:0000256" key="1">
    <source>
        <dbReference type="SAM" id="Phobius"/>
    </source>
</evidence>
<feature type="transmembrane region" description="Helical" evidence="1">
    <location>
        <begin position="74"/>
        <end position="94"/>
    </location>
</feature>
<reference evidence="2" key="2">
    <citation type="journal article" date="2007" name="Science">
        <title>Draft genome sequence of the sexually transmitted pathogen Trichomonas vaginalis.</title>
        <authorList>
            <person name="Carlton J.M."/>
            <person name="Hirt R.P."/>
            <person name="Silva J.C."/>
            <person name="Delcher A.L."/>
            <person name="Schatz M."/>
            <person name="Zhao Q."/>
            <person name="Wortman J.R."/>
            <person name="Bidwell S.L."/>
            <person name="Alsmark U.C.M."/>
            <person name="Besteiro S."/>
            <person name="Sicheritz-Ponten T."/>
            <person name="Noel C.J."/>
            <person name="Dacks J.B."/>
            <person name="Foster P.G."/>
            <person name="Simillion C."/>
            <person name="Van de Peer Y."/>
            <person name="Miranda-Saavedra D."/>
            <person name="Barton G.J."/>
            <person name="Westrop G.D."/>
            <person name="Mueller S."/>
            <person name="Dessi D."/>
            <person name="Fiori P.L."/>
            <person name="Ren Q."/>
            <person name="Paulsen I."/>
            <person name="Zhang H."/>
            <person name="Bastida-Corcuera F.D."/>
            <person name="Simoes-Barbosa A."/>
            <person name="Brown M.T."/>
            <person name="Hayes R.D."/>
            <person name="Mukherjee M."/>
            <person name="Okumura C.Y."/>
            <person name="Schneider R."/>
            <person name="Smith A.J."/>
            <person name="Vanacova S."/>
            <person name="Villalvazo M."/>
            <person name="Haas B.J."/>
            <person name="Pertea M."/>
            <person name="Feldblyum T.V."/>
            <person name="Utterback T.R."/>
            <person name="Shu C.L."/>
            <person name="Osoegawa K."/>
            <person name="de Jong P.J."/>
            <person name="Hrdy I."/>
            <person name="Horvathova L."/>
            <person name="Zubacova Z."/>
            <person name="Dolezal P."/>
            <person name="Malik S.B."/>
            <person name="Logsdon J.M. Jr."/>
            <person name="Henze K."/>
            <person name="Gupta A."/>
            <person name="Wang C.C."/>
            <person name="Dunne R.L."/>
            <person name="Upcroft J.A."/>
            <person name="Upcroft P."/>
            <person name="White O."/>
            <person name="Salzberg S.L."/>
            <person name="Tang P."/>
            <person name="Chiu C.-H."/>
            <person name="Lee Y.-S."/>
            <person name="Embley T.M."/>
            <person name="Coombs G.H."/>
            <person name="Mottram J.C."/>
            <person name="Tachezy J."/>
            <person name="Fraser-Liggett C.M."/>
            <person name="Johnson P.J."/>
        </authorList>
    </citation>
    <scope>NUCLEOTIDE SEQUENCE [LARGE SCALE GENOMIC DNA]</scope>
    <source>
        <strain evidence="2">G3</strain>
    </source>
</reference>
<dbReference type="KEGG" id="tva:4765937"/>
<feature type="transmembrane region" description="Helical" evidence="1">
    <location>
        <begin position="164"/>
        <end position="183"/>
    </location>
</feature>
<proteinExistence type="predicted"/>
<dbReference type="VEuPathDB" id="TrichDB:TVAGG3_0078170"/>
<dbReference type="RefSeq" id="XP_001320264.1">
    <property type="nucleotide sequence ID" value="XM_001320229.1"/>
</dbReference>
<evidence type="ECO:0000313" key="2">
    <source>
        <dbReference type="EMBL" id="EAY08041.1"/>
    </source>
</evidence>
<evidence type="ECO:0008006" key="4">
    <source>
        <dbReference type="Google" id="ProtNLM"/>
    </source>
</evidence>
<gene>
    <name evidence="2" type="ORF">TVAG_463210</name>
</gene>
<keyword evidence="1" id="KW-1133">Transmembrane helix</keyword>
<reference evidence="2" key="1">
    <citation type="submission" date="2006-10" db="EMBL/GenBank/DDBJ databases">
        <authorList>
            <person name="Amadeo P."/>
            <person name="Zhao Q."/>
            <person name="Wortman J."/>
            <person name="Fraser-Liggett C."/>
            <person name="Carlton J."/>
        </authorList>
    </citation>
    <scope>NUCLEOTIDE SEQUENCE</scope>
    <source>
        <strain evidence="2">G3</strain>
    </source>
</reference>
<protein>
    <recommendedName>
        <fullName evidence="4">Tetraspanin family protein</fullName>
    </recommendedName>
</protein>
<keyword evidence="1" id="KW-0472">Membrane</keyword>
<feature type="transmembrane region" description="Helical" evidence="1">
    <location>
        <begin position="45"/>
        <end position="62"/>
    </location>
</feature>
<dbReference type="Proteomes" id="UP000001542">
    <property type="component" value="Unassembled WGS sequence"/>
</dbReference>
<evidence type="ECO:0000313" key="3">
    <source>
        <dbReference type="Proteomes" id="UP000001542"/>
    </source>
</evidence>
<sequence>MDLNVLVTLAAMFNMVADVLCIVMTKSWLLESGIYFLTRFPEYLPLFDLVLFSLILLLHKLAYFTENKQIADAYVFLCIVLTFINGYYAVNWVLDPKAFFSNLLPQWSIMINSPKLRYVENKFRCCGLNKIGENPNDRCTESKSKSCAKILCTHYQSNMRGSGVFAFTSSASALFIILIYVFLQKKKKARNLHRGQPVDDF</sequence>
<dbReference type="InParanoid" id="A2EGZ3"/>
<dbReference type="EMBL" id="DS113386">
    <property type="protein sequence ID" value="EAY08041.1"/>
    <property type="molecule type" value="Genomic_DNA"/>
</dbReference>